<protein>
    <recommendedName>
        <fullName evidence="3">DUF3598 domain-containing protein</fullName>
    </recommendedName>
</protein>
<name>A0A2P7MSQ1_9CYAN</name>
<comment type="caution">
    <text evidence="1">The sequence shown here is derived from an EMBL/GenBank/DDBJ whole genome shotgun (WGS) entry which is preliminary data.</text>
</comment>
<reference evidence="1 2" key="1">
    <citation type="journal article" date="2018" name="Environ. Microbiol.">
        <title>Ecological and genomic features of two widespread freshwater picocyanobacteria.</title>
        <authorList>
            <person name="Cabello-Yeves P.J."/>
            <person name="Picazo A."/>
            <person name="Camacho A."/>
            <person name="Callieri C."/>
            <person name="Rosselli R."/>
            <person name="Roda-Garcia J.J."/>
            <person name="Coutinho F.H."/>
            <person name="Rodriguez-Valera F."/>
        </authorList>
    </citation>
    <scope>NUCLEOTIDE SEQUENCE [LARGE SCALE GENOMIC DNA]</scope>
    <source>
        <strain evidence="1 2">Tous</strain>
    </source>
</reference>
<proteinExistence type="predicted"/>
<dbReference type="AlphaFoldDB" id="A0A2P7MSQ1"/>
<organism evidence="1 2">
    <name type="scientific">Cyanobium usitatum str. Tous</name>
    <dbReference type="NCBI Taxonomy" id="2116684"/>
    <lineage>
        <taxon>Bacteria</taxon>
        <taxon>Bacillati</taxon>
        <taxon>Cyanobacteriota</taxon>
        <taxon>Cyanophyceae</taxon>
        <taxon>Synechococcales</taxon>
        <taxon>Prochlorococcaceae</taxon>
        <taxon>Cyanobium</taxon>
    </lineage>
</organism>
<evidence type="ECO:0008006" key="3">
    <source>
        <dbReference type="Google" id="ProtNLM"/>
    </source>
</evidence>
<evidence type="ECO:0000313" key="1">
    <source>
        <dbReference type="EMBL" id="PSJ04253.1"/>
    </source>
</evidence>
<dbReference type="RefSeq" id="WP_106632850.1">
    <property type="nucleotide sequence ID" value="NZ_PXXO01000014.1"/>
</dbReference>
<evidence type="ECO:0000313" key="2">
    <source>
        <dbReference type="Proteomes" id="UP000243002"/>
    </source>
</evidence>
<keyword evidence="2" id="KW-1185">Reference proteome</keyword>
<dbReference type="Proteomes" id="UP000243002">
    <property type="component" value="Unassembled WGS sequence"/>
</dbReference>
<accession>A0A2P7MSQ1</accession>
<dbReference type="OrthoDB" id="548687at2"/>
<sequence>MEASDNHAKAAADRQWDLMRASFDGDWQGTTTWYGRNGDGMNMKQGTVNPEASLYAIRFSDAHTGEWHGTGLRFAPGGERRFPLYRHNYNLSHNCWHFPQTAGQSSLQMAGSVARAGHEVNFFSGRSRSMLVALYQQQPDGQMLLDSIAATPFRCQRTSPDPERTQFQSLEAVLETVIGWQGVESVIRPGFSSGIAMSEQRLAPFCSEWFIKNEVNGLFADNLICSLPEILPKHSFGLHFGCILDRQNFVHLTMEFDANHNLLAWIERRYQPTMHG</sequence>
<gene>
    <name evidence="1" type="ORF">C7K55_11380</name>
</gene>
<dbReference type="EMBL" id="PXXO01000014">
    <property type="protein sequence ID" value="PSJ04253.1"/>
    <property type="molecule type" value="Genomic_DNA"/>
</dbReference>